<evidence type="ECO:0000313" key="4">
    <source>
        <dbReference type="Proteomes" id="UP000799441"/>
    </source>
</evidence>
<gene>
    <name evidence="3" type="ORF">K431DRAFT_227011</name>
</gene>
<dbReference type="SUPFAM" id="SSF110395">
    <property type="entry name" value="CutC-like"/>
    <property type="match status" value="1"/>
</dbReference>
<evidence type="ECO:0000256" key="2">
    <source>
        <dbReference type="ARBA" id="ARBA00019014"/>
    </source>
</evidence>
<sequence>MPLLEVCCFDVRSAIVASEAGADRVELCRDRGSGGLTPPLQDVQQAISQVSCPVFVMVRPRGGGFVYSDSEFAEMKSCIADLTPHAAGFVFGCLTADSRVNIEQTSELVRLANGLPCTFHRAFDETEDPHRALEEVIATGCLAILTSGACSSAVQGAHTLTALVEQARDRVQVMPGGGVRSANLRDLQRRTNARWFHSSCILAESVLPCKAEIKEMREILSPTLPLPNQ</sequence>
<dbReference type="Proteomes" id="UP000799441">
    <property type="component" value="Unassembled WGS sequence"/>
</dbReference>
<comment type="caution">
    <text evidence="3">The sequence shown here is derived from an EMBL/GenBank/DDBJ whole genome shotgun (WGS) entry which is preliminary data.</text>
</comment>
<comment type="similarity">
    <text evidence="1">Belongs to the CutC family.</text>
</comment>
<dbReference type="PANTHER" id="PTHR12598:SF0">
    <property type="entry name" value="COPPER HOMEOSTASIS PROTEIN CUTC HOMOLOG"/>
    <property type="match status" value="1"/>
</dbReference>
<dbReference type="Pfam" id="PF03932">
    <property type="entry name" value="CutC"/>
    <property type="match status" value="1"/>
</dbReference>
<dbReference type="GO" id="GO:0005507">
    <property type="term" value="F:copper ion binding"/>
    <property type="evidence" value="ECO:0007669"/>
    <property type="project" value="TreeGrafter"/>
</dbReference>
<dbReference type="OrthoDB" id="7392499at2759"/>
<dbReference type="AlphaFoldDB" id="A0A9P4Q5W0"/>
<name>A0A9P4Q5W0_9PEZI</name>
<dbReference type="EMBL" id="MU003802">
    <property type="protein sequence ID" value="KAF2720140.1"/>
    <property type="molecule type" value="Genomic_DNA"/>
</dbReference>
<dbReference type="PANTHER" id="PTHR12598">
    <property type="entry name" value="COPPER HOMEOSTASIS PROTEIN CUTC"/>
    <property type="match status" value="1"/>
</dbReference>
<dbReference type="InterPro" id="IPR036822">
    <property type="entry name" value="CutC-like_dom_sf"/>
</dbReference>
<dbReference type="HAMAP" id="MF_00795">
    <property type="entry name" value="CutC"/>
    <property type="match status" value="1"/>
</dbReference>
<keyword evidence="4" id="KW-1185">Reference proteome</keyword>
<reference evidence="3" key="1">
    <citation type="journal article" date="2020" name="Stud. Mycol.">
        <title>101 Dothideomycetes genomes: a test case for predicting lifestyles and emergence of pathogens.</title>
        <authorList>
            <person name="Haridas S."/>
            <person name="Albert R."/>
            <person name="Binder M."/>
            <person name="Bloem J."/>
            <person name="Labutti K."/>
            <person name="Salamov A."/>
            <person name="Andreopoulos B."/>
            <person name="Baker S."/>
            <person name="Barry K."/>
            <person name="Bills G."/>
            <person name="Bluhm B."/>
            <person name="Cannon C."/>
            <person name="Castanera R."/>
            <person name="Culley D."/>
            <person name="Daum C."/>
            <person name="Ezra D."/>
            <person name="Gonzalez J."/>
            <person name="Henrissat B."/>
            <person name="Kuo A."/>
            <person name="Liang C."/>
            <person name="Lipzen A."/>
            <person name="Lutzoni F."/>
            <person name="Magnuson J."/>
            <person name="Mondo S."/>
            <person name="Nolan M."/>
            <person name="Ohm R."/>
            <person name="Pangilinan J."/>
            <person name="Park H.-J."/>
            <person name="Ramirez L."/>
            <person name="Alfaro M."/>
            <person name="Sun H."/>
            <person name="Tritt A."/>
            <person name="Yoshinaga Y."/>
            <person name="Zwiers L.-H."/>
            <person name="Turgeon B."/>
            <person name="Goodwin S."/>
            <person name="Spatafora J."/>
            <person name="Crous P."/>
            <person name="Grigoriev I."/>
        </authorList>
    </citation>
    <scope>NUCLEOTIDE SEQUENCE</scope>
    <source>
        <strain evidence="3">CBS 116435</strain>
    </source>
</reference>
<organism evidence="3 4">
    <name type="scientific">Polychaeton citri CBS 116435</name>
    <dbReference type="NCBI Taxonomy" id="1314669"/>
    <lineage>
        <taxon>Eukaryota</taxon>
        <taxon>Fungi</taxon>
        <taxon>Dikarya</taxon>
        <taxon>Ascomycota</taxon>
        <taxon>Pezizomycotina</taxon>
        <taxon>Dothideomycetes</taxon>
        <taxon>Dothideomycetidae</taxon>
        <taxon>Capnodiales</taxon>
        <taxon>Capnodiaceae</taxon>
        <taxon>Polychaeton</taxon>
    </lineage>
</organism>
<dbReference type="Gene3D" id="3.20.20.380">
    <property type="entry name" value="Copper homeostasis (CutC) domain"/>
    <property type="match status" value="1"/>
</dbReference>
<dbReference type="InterPro" id="IPR005627">
    <property type="entry name" value="CutC-like"/>
</dbReference>
<evidence type="ECO:0000256" key="1">
    <source>
        <dbReference type="ARBA" id="ARBA00007768"/>
    </source>
</evidence>
<accession>A0A9P4Q5W0</accession>
<protein>
    <recommendedName>
        <fullName evidence="2">Copper homeostasis protein cutC homolog</fullName>
    </recommendedName>
</protein>
<evidence type="ECO:0000313" key="3">
    <source>
        <dbReference type="EMBL" id="KAF2720140.1"/>
    </source>
</evidence>
<proteinExistence type="inferred from homology"/>